<feature type="chain" id="PRO_5016137139" evidence="1">
    <location>
        <begin position="23"/>
        <end position="157"/>
    </location>
</feature>
<evidence type="ECO:0000313" key="2">
    <source>
        <dbReference type="EMBL" id="PZQ81042.1"/>
    </source>
</evidence>
<dbReference type="InterPro" id="IPR009333">
    <property type="entry name" value="DUF992"/>
</dbReference>
<dbReference type="AlphaFoldDB" id="A0A2W5QVC9"/>
<evidence type="ECO:0000256" key="1">
    <source>
        <dbReference type="SAM" id="SignalP"/>
    </source>
</evidence>
<keyword evidence="1" id="KW-0732">Signal</keyword>
<sequence>MKNTLLALATAALIGSVSQAGAADKVNIGVLVCNAGSSIGMIVESKQELSCTYTPADNSPTQRYAGTIQTIGVDLGVTGGGVMTWGVLAVSKDPIPAGALAGPYGGVTGNVAVGVGVGANVLVGNSNSFALNPISVEGNVGASLALGVAGLTLRYVP</sequence>
<protein>
    <submittedName>
        <fullName evidence="2">DUF992 domain-containing protein</fullName>
    </submittedName>
</protein>
<feature type="signal peptide" evidence="1">
    <location>
        <begin position="1"/>
        <end position="22"/>
    </location>
</feature>
<dbReference type="Proteomes" id="UP000248887">
    <property type="component" value="Unassembled WGS sequence"/>
</dbReference>
<proteinExistence type="predicted"/>
<name>A0A2W5QVC9_ANCNO</name>
<gene>
    <name evidence="2" type="ORF">DI549_15195</name>
</gene>
<accession>A0A2W5QVC9</accession>
<reference evidence="2 3" key="1">
    <citation type="submission" date="2017-08" db="EMBL/GenBank/DDBJ databases">
        <title>Infants hospitalized years apart are colonized by the same room-sourced microbial strains.</title>
        <authorList>
            <person name="Brooks B."/>
            <person name="Olm M.R."/>
            <person name="Firek B.A."/>
            <person name="Baker R."/>
            <person name="Thomas B.C."/>
            <person name="Morowitz M.J."/>
            <person name="Banfield J.F."/>
        </authorList>
    </citation>
    <scope>NUCLEOTIDE SEQUENCE [LARGE SCALE GENOMIC DNA]</scope>
    <source>
        <strain evidence="2">S2_005_001_R2_27</strain>
    </source>
</reference>
<comment type="caution">
    <text evidence="2">The sequence shown here is derived from an EMBL/GenBank/DDBJ whole genome shotgun (WGS) entry which is preliminary data.</text>
</comment>
<evidence type="ECO:0000313" key="3">
    <source>
        <dbReference type="Proteomes" id="UP000248887"/>
    </source>
</evidence>
<dbReference type="EMBL" id="QFQD01000053">
    <property type="protein sequence ID" value="PZQ81042.1"/>
    <property type="molecule type" value="Genomic_DNA"/>
</dbReference>
<organism evidence="2 3">
    <name type="scientific">Ancylobacter novellus</name>
    <name type="common">Thiobacillus novellus</name>
    <dbReference type="NCBI Taxonomy" id="921"/>
    <lineage>
        <taxon>Bacteria</taxon>
        <taxon>Pseudomonadati</taxon>
        <taxon>Pseudomonadota</taxon>
        <taxon>Alphaproteobacteria</taxon>
        <taxon>Hyphomicrobiales</taxon>
        <taxon>Xanthobacteraceae</taxon>
        <taxon>Ancylobacter</taxon>
    </lineage>
</organism>
<dbReference type="Pfam" id="PF06186">
    <property type="entry name" value="DUF992"/>
    <property type="match status" value="1"/>
</dbReference>